<evidence type="ECO:0000313" key="8">
    <source>
        <dbReference type="EMBL" id="CAG2211207.1"/>
    </source>
</evidence>
<keyword evidence="2" id="KW-0677">Repeat</keyword>
<keyword evidence="3 5" id="KW-1015">Disulfide bond</keyword>
<evidence type="ECO:0000259" key="7">
    <source>
        <dbReference type="PROSITE" id="PS51034"/>
    </source>
</evidence>
<name>A0A8S3RRS4_MYTED</name>
<feature type="disulfide bond" evidence="5">
    <location>
        <begin position="762"/>
        <end position="772"/>
    </location>
</feature>
<evidence type="ECO:0000256" key="5">
    <source>
        <dbReference type="PROSITE-ProRule" id="PRU00196"/>
    </source>
</evidence>
<dbReference type="FunFam" id="3.10.250.10:FF:000006">
    <property type="entry name" value="neurotrypsin isoform X2"/>
    <property type="match status" value="1"/>
</dbReference>
<feature type="domain" description="SRCR" evidence="6">
    <location>
        <begin position="422"/>
        <end position="504"/>
    </location>
</feature>
<evidence type="ECO:0000256" key="4">
    <source>
        <dbReference type="ARBA" id="ARBA00023180"/>
    </source>
</evidence>
<dbReference type="AlphaFoldDB" id="A0A8S3RRS4"/>
<feature type="disulfide bond" evidence="5">
    <location>
        <begin position="110"/>
        <end position="120"/>
    </location>
</feature>
<accession>A0A8S3RRS4</accession>
<comment type="caution">
    <text evidence="5">Lacks conserved residue(s) required for the propagation of feature annotation.</text>
</comment>
<dbReference type="FunFam" id="3.10.250.10:FF:000009">
    <property type="entry name" value="WC1"/>
    <property type="match status" value="1"/>
</dbReference>
<evidence type="ECO:0000256" key="1">
    <source>
        <dbReference type="ARBA" id="ARBA00022729"/>
    </source>
</evidence>
<dbReference type="Gene3D" id="3.10.250.10">
    <property type="entry name" value="SRCR-like domain"/>
    <property type="match status" value="8"/>
</dbReference>
<dbReference type="FunFam" id="3.10.250.10:FF:000001">
    <property type="entry name" value="Lysyl oxidase 4 isoform X1"/>
    <property type="match status" value="1"/>
</dbReference>
<dbReference type="Gene3D" id="2.60.40.4100">
    <property type="entry name" value="Zona pellucida, ZP-C domain"/>
    <property type="match status" value="1"/>
</dbReference>
<feature type="domain" description="SRCR" evidence="6">
    <location>
        <begin position="537"/>
        <end position="639"/>
    </location>
</feature>
<dbReference type="Pfam" id="PF00100">
    <property type="entry name" value="Zona_pellucida"/>
    <property type="match status" value="1"/>
</dbReference>
<dbReference type="EMBL" id="CAJPWZ010001257">
    <property type="protein sequence ID" value="CAG2211207.1"/>
    <property type="molecule type" value="Genomic_DNA"/>
</dbReference>
<dbReference type="PROSITE" id="PS00420">
    <property type="entry name" value="SRCR_1"/>
    <property type="match status" value="3"/>
</dbReference>
<evidence type="ECO:0000256" key="2">
    <source>
        <dbReference type="ARBA" id="ARBA00022737"/>
    </source>
</evidence>
<protein>
    <recommendedName>
        <fullName evidence="10">Deleted in malignant brain tumors 1 protein</fullName>
    </recommendedName>
</protein>
<dbReference type="SMART" id="SM00241">
    <property type="entry name" value="ZP"/>
    <property type="match status" value="1"/>
</dbReference>
<evidence type="ECO:0008006" key="10">
    <source>
        <dbReference type="Google" id="ProtNLM"/>
    </source>
</evidence>
<feature type="domain" description="SRCR" evidence="6">
    <location>
        <begin position="644"/>
        <end position="686"/>
    </location>
</feature>
<dbReference type="InterPro" id="IPR001507">
    <property type="entry name" value="ZP_dom"/>
</dbReference>
<dbReference type="OrthoDB" id="6102859at2759"/>
<dbReference type="Pfam" id="PF00530">
    <property type="entry name" value="SRCR"/>
    <property type="match status" value="7"/>
</dbReference>
<feature type="domain" description="SRCR" evidence="6">
    <location>
        <begin position="38"/>
        <end position="139"/>
    </location>
</feature>
<evidence type="ECO:0000259" key="6">
    <source>
        <dbReference type="PROSITE" id="PS50287"/>
    </source>
</evidence>
<gene>
    <name evidence="8" type="ORF">MEDL_25357</name>
</gene>
<keyword evidence="9" id="KW-1185">Reference proteome</keyword>
<feature type="domain" description="SRCR" evidence="6">
    <location>
        <begin position="247"/>
        <end position="348"/>
    </location>
</feature>
<dbReference type="SMART" id="SM00202">
    <property type="entry name" value="SR"/>
    <property type="match status" value="6"/>
</dbReference>
<feature type="domain" description="SRCR" evidence="6">
    <location>
        <begin position="353"/>
        <end position="397"/>
    </location>
</feature>
<feature type="disulfide bond" evidence="5">
    <location>
        <begin position="317"/>
        <end position="327"/>
    </location>
</feature>
<keyword evidence="1" id="KW-0732">Signal</keyword>
<proteinExistence type="predicted"/>
<feature type="disulfide bond" evidence="5">
    <location>
        <begin position="213"/>
        <end position="223"/>
    </location>
</feature>
<feature type="domain" description="SRCR" evidence="6">
    <location>
        <begin position="692"/>
        <end position="791"/>
    </location>
</feature>
<evidence type="ECO:0000313" key="9">
    <source>
        <dbReference type="Proteomes" id="UP000683360"/>
    </source>
</evidence>
<feature type="disulfide bond" evidence="5">
    <location>
        <begin position="494"/>
        <end position="504"/>
    </location>
</feature>
<dbReference type="SUPFAM" id="SSF56487">
    <property type="entry name" value="SRCR-like"/>
    <property type="match status" value="8"/>
</dbReference>
<comment type="caution">
    <text evidence="8">The sequence shown here is derived from an EMBL/GenBank/DDBJ whole genome shotgun (WGS) entry which is preliminary data.</text>
</comment>
<dbReference type="InterPro" id="IPR042235">
    <property type="entry name" value="ZP-C_dom"/>
</dbReference>
<dbReference type="InterPro" id="IPR001190">
    <property type="entry name" value="SRCR"/>
</dbReference>
<dbReference type="PROSITE" id="PS50287">
    <property type="entry name" value="SRCR_2"/>
    <property type="match status" value="8"/>
</dbReference>
<dbReference type="PRINTS" id="PR00258">
    <property type="entry name" value="SPERACTRCPTR"/>
</dbReference>
<sequence>MAHGVMRVITVISIVMSEDHRLFVECLAFHGYDDETPLRLNGKNSDSEGIVEVYLPTNMHWEWVPLCADGFGDQEAKVICQSLNFSTSGLSASSSQILSSDKTLNEYFNCQGSEKKLLQCTKEARTTCPSKQVAVVSCDHTEVRLTNGNSSNEGRLEVKHNGRWGNVCATGFDENDAKVVCRMLGFETRQVELMNYQQSGHEQGQVHLSNVACDGNEKDIKACANVLWNTHCNHNDFVEIECYATEIRLVNGKSPFEGRVEVKYNGTWGTVCDNGFSINNTKVVCRMLGIESKNPIKWNSAHFGQGKGKILMDNVVCLGNETDIAMCEFKGWGHTDCSHGEDVSVQCIADVKISLVNSYTHNAWEGRLEVSMDGKHGTVDGRHFTQNMADRFCKYLGYNESEHSVINNHYRDVGIECVHTLLRLAGGSSYNEGRIELQHQGSWGAICCDGFTRNSGDVICKQLGFIGDVTAVSILSAERVFGDSTLELLTRSYCSDQLFDIERCMSNTGVNWTRSTEYTLPHLPDALSFHNFTEMNIRLSNGPSPSAGRVEIMRNNVWGTLCSSGMTENLATEVCKMVAAWPFTWHTTGKLMKNSYYGKGTGPVWKIRDGCHEDIAKCLLPESEHIDCNHSDDAGVYCLTSISSRLSGGSHENEGRVELKYNNEWVGLCDIGWDDKDASAFCHSLGYWGIQVRLQNGTNPFEGRVEIFLGGVWNTLCDSSWNNYDAKAICSTLGIGTSTPVLLSNAHYGQGNTSRVIGDLGCTGWEDHIGQCNIIERGSCLHTEDAGVRCIDCYEEITTQSGQITSNNYPNYFSDKKDCIFVIKTCKIISSNVQYVLSIEDLRSQSNRDIEDRVSSVLYKNRLMYPEANTPNPVVIRNFRWTIDVDCELSKINSATVNFHPNELLSTTVSSHGGHENVDHISGSGKEGVIISFYKDQHFIQQINGNPLQIHIGESIYVKVKTHTTDNNYKMRLHSCVAKPQSYSSASYAYPLIQDGCPTDSTTKIISQTTHETTFVFSSFEFQTNKDNVFVKCNATFCLTGDNSVACQQACHTKRSVARIPDTSFIEIGYSRPFRVLYVEDSSNHSHDVKHSKLCSVDI</sequence>
<dbReference type="PANTHER" id="PTHR48071:SF18">
    <property type="entry name" value="DELETED IN MALIGNANT BRAIN TUMORS 1 PROTEIN-RELATED"/>
    <property type="match status" value="1"/>
</dbReference>
<dbReference type="Proteomes" id="UP000683360">
    <property type="component" value="Unassembled WGS sequence"/>
</dbReference>
<feature type="disulfide bond" evidence="5">
    <location>
        <begin position="168"/>
        <end position="232"/>
    </location>
</feature>
<organism evidence="8 9">
    <name type="scientific">Mytilus edulis</name>
    <name type="common">Blue mussel</name>
    <dbReference type="NCBI Taxonomy" id="6550"/>
    <lineage>
        <taxon>Eukaryota</taxon>
        <taxon>Metazoa</taxon>
        <taxon>Spiralia</taxon>
        <taxon>Lophotrochozoa</taxon>
        <taxon>Mollusca</taxon>
        <taxon>Bivalvia</taxon>
        <taxon>Autobranchia</taxon>
        <taxon>Pteriomorphia</taxon>
        <taxon>Mytilida</taxon>
        <taxon>Mytiloidea</taxon>
        <taxon>Mytilidae</taxon>
        <taxon>Mytilinae</taxon>
        <taxon>Mytilus</taxon>
    </lineage>
</organism>
<evidence type="ECO:0000256" key="3">
    <source>
        <dbReference type="ARBA" id="ARBA00023157"/>
    </source>
</evidence>
<feature type="disulfide bond" evidence="5">
    <location>
        <begin position="181"/>
        <end position="242"/>
    </location>
</feature>
<dbReference type="PROSITE" id="PS51034">
    <property type="entry name" value="ZP_2"/>
    <property type="match status" value="1"/>
</dbReference>
<dbReference type="InterPro" id="IPR036772">
    <property type="entry name" value="SRCR-like_dom_sf"/>
</dbReference>
<reference evidence="8" key="1">
    <citation type="submission" date="2021-03" db="EMBL/GenBank/DDBJ databases">
        <authorList>
            <person name="Bekaert M."/>
        </authorList>
    </citation>
    <scope>NUCLEOTIDE SEQUENCE</scope>
</reference>
<feature type="domain" description="ZP" evidence="7">
    <location>
        <begin position="789"/>
        <end position="1054"/>
    </location>
</feature>
<dbReference type="GO" id="GO:0016020">
    <property type="term" value="C:membrane"/>
    <property type="evidence" value="ECO:0007669"/>
    <property type="project" value="InterPro"/>
</dbReference>
<dbReference type="PANTHER" id="PTHR48071">
    <property type="entry name" value="SRCR DOMAIN-CONTAINING PROTEIN"/>
    <property type="match status" value="1"/>
</dbReference>
<dbReference type="InterPro" id="IPR055355">
    <property type="entry name" value="ZP-C"/>
</dbReference>
<feature type="domain" description="SRCR" evidence="6">
    <location>
        <begin position="143"/>
        <end position="243"/>
    </location>
</feature>
<keyword evidence="4" id="KW-0325">Glycoprotein</keyword>